<feature type="domain" description="Transglutaminase-like" evidence="1">
    <location>
        <begin position="159"/>
        <end position="223"/>
    </location>
</feature>
<keyword evidence="3" id="KW-1185">Reference proteome</keyword>
<dbReference type="SUPFAM" id="SSF54001">
    <property type="entry name" value="Cysteine proteinases"/>
    <property type="match status" value="1"/>
</dbReference>
<dbReference type="PANTHER" id="PTHR33490:SF6">
    <property type="entry name" value="SLL1049 PROTEIN"/>
    <property type="match status" value="1"/>
</dbReference>
<dbReference type="Pfam" id="PF08379">
    <property type="entry name" value="Bact_transglu_N"/>
    <property type="match status" value="1"/>
</dbReference>
<evidence type="ECO:0000313" key="3">
    <source>
        <dbReference type="Proteomes" id="UP000320160"/>
    </source>
</evidence>
<evidence type="ECO:0000259" key="1">
    <source>
        <dbReference type="SMART" id="SM00460"/>
    </source>
</evidence>
<accession>A0A553WB37</accession>
<gene>
    <name evidence="2" type="ORF">FOM92_12155</name>
</gene>
<dbReference type="RefSeq" id="WP_143777129.1">
    <property type="nucleotide sequence ID" value="NZ_VKKU01000002.1"/>
</dbReference>
<dbReference type="OrthoDB" id="9804023at2"/>
<evidence type="ECO:0000313" key="2">
    <source>
        <dbReference type="EMBL" id="TSB01909.1"/>
    </source>
</evidence>
<comment type="caution">
    <text evidence="2">The sequence shown here is derived from an EMBL/GenBank/DDBJ whole genome shotgun (WGS) entry which is preliminary data.</text>
</comment>
<dbReference type="SMART" id="SM00460">
    <property type="entry name" value="TGc"/>
    <property type="match status" value="1"/>
</dbReference>
<dbReference type="Proteomes" id="UP000320160">
    <property type="component" value="Unassembled WGS sequence"/>
</dbReference>
<dbReference type="InterPro" id="IPR038765">
    <property type="entry name" value="Papain-like_cys_pep_sf"/>
</dbReference>
<proteinExistence type="predicted"/>
<dbReference type="InterPro" id="IPR002931">
    <property type="entry name" value="Transglutaminase-like"/>
</dbReference>
<dbReference type="EMBL" id="VKKU01000002">
    <property type="protein sequence ID" value="TSB01909.1"/>
    <property type="molecule type" value="Genomic_DNA"/>
</dbReference>
<dbReference type="PANTHER" id="PTHR33490">
    <property type="entry name" value="BLR5614 PROTEIN-RELATED"/>
    <property type="match status" value="1"/>
</dbReference>
<dbReference type="AlphaFoldDB" id="A0A553WB37"/>
<protein>
    <submittedName>
        <fullName evidence="2">Transglutaminase family protein</fullName>
    </submittedName>
</protein>
<dbReference type="Gene3D" id="3.10.620.30">
    <property type="match status" value="1"/>
</dbReference>
<organism evidence="2 3">
    <name type="scientific">Sphingorhabdus contaminans</name>
    <dbReference type="NCBI Taxonomy" id="1343899"/>
    <lineage>
        <taxon>Bacteria</taxon>
        <taxon>Pseudomonadati</taxon>
        <taxon>Pseudomonadota</taxon>
        <taxon>Alphaproteobacteria</taxon>
        <taxon>Sphingomonadales</taxon>
        <taxon>Sphingomonadaceae</taxon>
        <taxon>Sphingorhabdus</taxon>
    </lineage>
</organism>
<name>A0A553WB37_9SPHN</name>
<dbReference type="Pfam" id="PF01841">
    <property type="entry name" value="Transglut_core"/>
    <property type="match status" value="1"/>
</dbReference>
<reference evidence="2 3" key="1">
    <citation type="submission" date="2019-07" db="EMBL/GenBank/DDBJ databases">
        <authorList>
            <person name="Park M."/>
        </authorList>
    </citation>
    <scope>NUCLEOTIDE SEQUENCE [LARGE SCALE GENOMIC DNA]</scope>
    <source>
        <strain evidence="2 3">KCTC32445</strain>
    </source>
</reference>
<dbReference type="InterPro" id="IPR013589">
    <property type="entry name" value="Bac_transglu_N"/>
</dbReference>
<sequence>MLLSIHHLTEYQFDQPVHYALQRLKLRPKDGAGQQIVDWTLTVDGGKVEAEHDDPHNNHVTLISIEEGRTAITISCQGQVETTDNHGILGRHRSHVPLWAYCRPTRLTTAGRGVQKLLSGMERDQNDRLALLHQLSAHILASVTYQGGATGVDSSAENAIAAGAGVCQDHAHIFIAACRSMGIPARYVSGYLMMDGQVEQSASHAWAEAHVDAIGWVGFDISNGISPDGRYVRVATGFDYRDAAPISGMSFGARDKSMVVSLRVEQ</sequence>